<evidence type="ECO:0000256" key="1">
    <source>
        <dbReference type="SAM" id="Phobius"/>
    </source>
</evidence>
<dbReference type="AlphaFoldDB" id="A0A9D4P5A4"/>
<evidence type="ECO:0000313" key="2">
    <source>
        <dbReference type="EMBL" id="KAH7643917.1"/>
    </source>
</evidence>
<reference evidence="2" key="2">
    <citation type="journal article" date="2021" name="World Allergy Organ. J.">
        <title>Chromosome-level assembly of Dermatophagoides farinae genome and transcriptome reveals two novel allergens Der f 37 and Der f 39.</title>
        <authorList>
            <person name="Chen J."/>
            <person name="Cai Z."/>
            <person name="Fan D."/>
            <person name="Hu J."/>
            <person name="Hou Y."/>
            <person name="He Y."/>
            <person name="Zhang Z."/>
            <person name="Zhao Z."/>
            <person name="Gao P."/>
            <person name="Hu W."/>
            <person name="Sun J."/>
            <person name="Li J."/>
            <person name="Ji K."/>
        </authorList>
    </citation>
    <scope>NUCLEOTIDE SEQUENCE</scope>
    <source>
        <strain evidence="2">JKM2019</strain>
    </source>
</reference>
<feature type="transmembrane region" description="Helical" evidence="1">
    <location>
        <begin position="117"/>
        <end position="138"/>
    </location>
</feature>
<feature type="transmembrane region" description="Helical" evidence="1">
    <location>
        <begin position="71"/>
        <end position="97"/>
    </location>
</feature>
<dbReference type="Proteomes" id="UP000828236">
    <property type="component" value="Unassembled WGS sequence"/>
</dbReference>
<comment type="caution">
    <text evidence="2">The sequence shown here is derived from an EMBL/GenBank/DDBJ whole genome shotgun (WGS) entry which is preliminary data.</text>
</comment>
<keyword evidence="1" id="KW-1133">Transmembrane helix</keyword>
<feature type="transmembrane region" description="Helical" evidence="1">
    <location>
        <begin position="235"/>
        <end position="258"/>
    </location>
</feature>
<accession>A0A9D4P5A4</accession>
<reference evidence="2" key="1">
    <citation type="submission" date="2020-06" db="EMBL/GenBank/DDBJ databases">
        <authorList>
            <person name="Ji K."/>
            <person name="Li J."/>
        </authorList>
    </citation>
    <scope>NUCLEOTIDE SEQUENCE</scope>
    <source>
        <strain evidence="2">JKM2019</strain>
        <tissue evidence="2">Whole body</tissue>
    </source>
</reference>
<feature type="transmembrane region" description="Helical" evidence="1">
    <location>
        <begin position="304"/>
        <end position="327"/>
    </location>
</feature>
<proteinExistence type="predicted"/>
<dbReference type="EMBL" id="SDOV01000002">
    <property type="protein sequence ID" value="KAH7643917.1"/>
    <property type="molecule type" value="Genomic_DNA"/>
</dbReference>
<organism evidence="2">
    <name type="scientific">Dermatophagoides farinae</name>
    <name type="common">American house dust mite</name>
    <dbReference type="NCBI Taxonomy" id="6954"/>
    <lineage>
        <taxon>Eukaryota</taxon>
        <taxon>Metazoa</taxon>
        <taxon>Ecdysozoa</taxon>
        <taxon>Arthropoda</taxon>
        <taxon>Chelicerata</taxon>
        <taxon>Arachnida</taxon>
        <taxon>Acari</taxon>
        <taxon>Acariformes</taxon>
        <taxon>Sarcoptiformes</taxon>
        <taxon>Astigmata</taxon>
        <taxon>Psoroptidia</taxon>
        <taxon>Analgoidea</taxon>
        <taxon>Pyroglyphidae</taxon>
        <taxon>Dermatophagoidinae</taxon>
        <taxon>Dermatophagoides</taxon>
    </lineage>
</organism>
<feature type="transmembrane region" description="Helical" evidence="1">
    <location>
        <begin position="202"/>
        <end position="223"/>
    </location>
</feature>
<name>A0A9D4P5A4_DERFA</name>
<sequence length="366" mass="43395">MNIIGNKNWQKFQNNFYYQMSRLYLCSFTPINYKSIYHFYTHFILKFIIINDNLKFIFGDIGHWITSESRLAINISLLAMILNLFIQSFRMTTYIWYKPFWHIMTRIFSLHIQHIAFNFMILHGIYSPLLISGYLLYIGFHVIQKVKYKLYKSMRQYKLIKTIFIITKRHSLWYRLSKIQSDLAKNLNIYSRIVIFVENVQIVLAKLLFCALLVTFVASQITLNCIRNLSNDSTIILIYMYYFLIMDYAVIILLSYIVSKFNSKINSIRFEMTRIIRMTNDYCDNHQRFEMMFYYERLVNKHSFGIQIGTITVLSSAIFMRLIITYIRITMLLNKLNNTSNEIDLVCGGGGGGSGGRSSCNDIYRH</sequence>
<keyword evidence="1" id="KW-0472">Membrane</keyword>
<keyword evidence="1" id="KW-0812">Transmembrane</keyword>
<gene>
    <name evidence="2" type="ORF">HUG17_6279</name>
</gene>
<protein>
    <submittedName>
        <fullName evidence="2">Uncharacterized protein</fullName>
    </submittedName>
</protein>